<dbReference type="AlphaFoldDB" id="A0A090X0R6"/>
<dbReference type="InterPro" id="IPR013525">
    <property type="entry name" value="ABC2_TM"/>
</dbReference>
<protein>
    <submittedName>
        <fullName evidence="7">ABC-type multidrug transport system permease component</fullName>
    </submittedName>
</protein>
<comment type="caution">
    <text evidence="7">The sequence shown here is derived from an EMBL/GenBank/DDBJ whole genome shotgun (WGS) entry which is preliminary data.</text>
</comment>
<organism evidence="7 8">
    <name type="scientific">Algibacter lectus</name>
    <dbReference type="NCBI Taxonomy" id="221126"/>
    <lineage>
        <taxon>Bacteria</taxon>
        <taxon>Pseudomonadati</taxon>
        <taxon>Bacteroidota</taxon>
        <taxon>Flavobacteriia</taxon>
        <taxon>Flavobacteriales</taxon>
        <taxon>Flavobacteriaceae</taxon>
        <taxon>Algibacter</taxon>
    </lineage>
</organism>
<dbReference type="Pfam" id="PF01061">
    <property type="entry name" value="ABC2_membrane"/>
    <property type="match status" value="1"/>
</dbReference>
<feature type="transmembrane region" description="Helical" evidence="5">
    <location>
        <begin position="37"/>
        <end position="62"/>
    </location>
</feature>
<reference evidence="7 8" key="1">
    <citation type="journal article" date="2014" name="Genome Announc.">
        <title>Draft Genome Sequences of Marine Flavobacterium Algibacter lectus Strains SS8 and NR4.</title>
        <authorList>
            <person name="Takatani N."/>
            <person name="Nakanishi M."/>
            <person name="Meirelles P."/>
            <person name="Mino S."/>
            <person name="Suda W."/>
            <person name="Oshima K."/>
            <person name="Hattori M."/>
            <person name="Ohkuma M."/>
            <person name="Hosokawa M."/>
            <person name="Miyashita K."/>
            <person name="Thompson F.L."/>
            <person name="Niwa A."/>
            <person name="Sawabe T."/>
            <person name="Sawabe T."/>
        </authorList>
    </citation>
    <scope>NUCLEOTIDE SEQUENCE [LARGE SCALE GENOMIC DNA]</scope>
    <source>
        <strain evidence="8">JCM19274</strain>
    </source>
</reference>
<evidence type="ECO:0000256" key="4">
    <source>
        <dbReference type="ARBA" id="ARBA00023136"/>
    </source>
</evidence>
<name>A0A090X0R6_9FLAO</name>
<dbReference type="EMBL" id="BBNU01000015">
    <property type="protein sequence ID" value="GAL81344.1"/>
    <property type="molecule type" value="Genomic_DNA"/>
</dbReference>
<proteinExistence type="predicted"/>
<accession>A0A090X0R6</accession>
<keyword evidence="4 5" id="KW-0472">Membrane</keyword>
<evidence type="ECO:0000259" key="6">
    <source>
        <dbReference type="Pfam" id="PF01061"/>
    </source>
</evidence>
<comment type="subcellular location">
    <subcellularLocation>
        <location evidence="1">Membrane</location>
        <topology evidence="1">Multi-pass membrane protein</topology>
    </subcellularLocation>
</comment>
<dbReference type="GO" id="GO:0140359">
    <property type="term" value="F:ABC-type transporter activity"/>
    <property type="evidence" value="ECO:0007669"/>
    <property type="project" value="InterPro"/>
</dbReference>
<feature type="transmembrane region" description="Helical" evidence="5">
    <location>
        <begin position="87"/>
        <end position="112"/>
    </location>
</feature>
<evidence type="ECO:0000256" key="5">
    <source>
        <dbReference type="SAM" id="Phobius"/>
    </source>
</evidence>
<evidence type="ECO:0000256" key="1">
    <source>
        <dbReference type="ARBA" id="ARBA00004141"/>
    </source>
</evidence>
<gene>
    <name evidence="7" type="ORF">JCM19274_2420</name>
</gene>
<feature type="transmembrane region" description="Helical" evidence="5">
    <location>
        <begin position="6"/>
        <end position="25"/>
    </location>
</feature>
<evidence type="ECO:0000256" key="2">
    <source>
        <dbReference type="ARBA" id="ARBA00022692"/>
    </source>
</evidence>
<keyword evidence="3 5" id="KW-1133">Transmembrane helix</keyword>
<evidence type="ECO:0000313" key="8">
    <source>
        <dbReference type="Proteomes" id="UP000029643"/>
    </source>
</evidence>
<dbReference type="Proteomes" id="UP000029643">
    <property type="component" value="Unassembled WGS sequence"/>
</dbReference>
<sequence length="119" mass="13506">MPFLWVALAFVMANAMLGIMISTIFKNEAIAMDVSFVYNSPAFVFSGFTFPIMAMPAFNAWYAQLIPYTHFLNAFIKGMEMNTPFSFLIQPTVNLLVFFLVGYVITVSIFMFRNKKVAV</sequence>
<feature type="domain" description="ABC-2 type transporter transmembrane" evidence="6">
    <location>
        <begin position="3"/>
        <end position="78"/>
    </location>
</feature>
<evidence type="ECO:0000313" key="7">
    <source>
        <dbReference type="EMBL" id="GAL81344.1"/>
    </source>
</evidence>
<keyword evidence="2 5" id="KW-0812">Transmembrane</keyword>
<evidence type="ECO:0000256" key="3">
    <source>
        <dbReference type="ARBA" id="ARBA00022989"/>
    </source>
</evidence>
<dbReference type="GO" id="GO:0016020">
    <property type="term" value="C:membrane"/>
    <property type="evidence" value="ECO:0007669"/>
    <property type="project" value="UniProtKB-SubCell"/>
</dbReference>